<dbReference type="GO" id="GO:0032259">
    <property type="term" value="P:methylation"/>
    <property type="evidence" value="ECO:0007669"/>
    <property type="project" value="UniProtKB-KW"/>
</dbReference>
<evidence type="ECO:0000256" key="3">
    <source>
        <dbReference type="ARBA" id="ARBA00022679"/>
    </source>
</evidence>
<comment type="similarity">
    <text evidence="5">Belongs to the class I-like SAM-binding methyltransferase superfamily. C5-methyltransferase family.</text>
</comment>
<dbReference type="Gene3D" id="3.40.50.150">
    <property type="entry name" value="Vaccinia Virus protein VP39"/>
    <property type="match status" value="1"/>
</dbReference>
<dbReference type="Proteomes" id="UP000799437">
    <property type="component" value="Unassembled WGS sequence"/>
</dbReference>
<dbReference type="AlphaFoldDB" id="A0A6A6VU88"/>
<evidence type="ECO:0000256" key="6">
    <source>
        <dbReference type="SAM" id="MobiDB-lite"/>
    </source>
</evidence>
<keyword evidence="8" id="KW-1185">Reference proteome</keyword>
<dbReference type="OrthoDB" id="414133at2759"/>
<protein>
    <recommendedName>
        <fullName evidence="1">DNA (cytosine-5-)-methyltransferase</fullName>
        <ecNumber evidence="1">2.1.1.37</ecNumber>
    </recommendedName>
</protein>
<dbReference type="PANTHER" id="PTHR10629:SF52">
    <property type="entry name" value="DNA (CYTOSINE-5)-METHYLTRANSFERASE 1"/>
    <property type="match status" value="1"/>
</dbReference>
<evidence type="ECO:0000256" key="5">
    <source>
        <dbReference type="PROSITE-ProRule" id="PRU01016"/>
    </source>
</evidence>
<evidence type="ECO:0000256" key="1">
    <source>
        <dbReference type="ARBA" id="ARBA00011975"/>
    </source>
</evidence>
<dbReference type="InterPro" id="IPR050390">
    <property type="entry name" value="C5-Methyltransferase"/>
</dbReference>
<dbReference type="Gene3D" id="3.90.120.10">
    <property type="entry name" value="DNA Methylase, subunit A, domain 2"/>
    <property type="match status" value="1"/>
</dbReference>
<feature type="compositionally biased region" description="Basic and acidic residues" evidence="6">
    <location>
        <begin position="606"/>
        <end position="629"/>
    </location>
</feature>
<organism evidence="7 8">
    <name type="scientific">Pseudovirgaria hyperparasitica</name>
    <dbReference type="NCBI Taxonomy" id="470096"/>
    <lineage>
        <taxon>Eukaryota</taxon>
        <taxon>Fungi</taxon>
        <taxon>Dikarya</taxon>
        <taxon>Ascomycota</taxon>
        <taxon>Pezizomycotina</taxon>
        <taxon>Dothideomycetes</taxon>
        <taxon>Dothideomycetes incertae sedis</taxon>
        <taxon>Acrospermales</taxon>
        <taxon>Acrospermaceae</taxon>
        <taxon>Pseudovirgaria</taxon>
    </lineage>
</organism>
<accession>A0A6A6VU88</accession>
<feature type="region of interest" description="Disordered" evidence="6">
    <location>
        <begin position="577"/>
        <end position="632"/>
    </location>
</feature>
<dbReference type="PROSITE" id="PS51679">
    <property type="entry name" value="SAM_MT_C5"/>
    <property type="match status" value="1"/>
</dbReference>
<evidence type="ECO:0000256" key="2">
    <source>
        <dbReference type="ARBA" id="ARBA00022603"/>
    </source>
</evidence>
<dbReference type="SUPFAM" id="SSF53335">
    <property type="entry name" value="S-adenosyl-L-methionine-dependent methyltransferases"/>
    <property type="match status" value="1"/>
</dbReference>
<name>A0A6A6VU88_9PEZI</name>
<feature type="active site" evidence="5">
    <location>
        <position position="339"/>
    </location>
</feature>
<dbReference type="InterPro" id="IPR029063">
    <property type="entry name" value="SAM-dependent_MTases_sf"/>
</dbReference>
<dbReference type="GO" id="GO:0044027">
    <property type="term" value="P:negative regulation of gene expression via chromosomal CpG island methylation"/>
    <property type="evidence" value="ECO:0007669"/>
    <property type="project" value="TreeGrafter"/>
</dbReference>
<evidence type="ECO:0000256" key="4">
    <source>
        <dbReference type="ARBA" id="ARBA00022691"/>
    </source>
</evidence>
<sequence>MPGFRHMSVQNGSADRPIDLDDVTATAQAFTGLELCDDLGDELEDTHFSANVPQTVQRNGPIQYPKISITNFRLDNGEIVVVNDCVEFQRMDSSDSVNESDFLKIHDIVFDTTESDGGAPPIVFFRGLRFRRSKHYRGIVTTAWLNEVFCDMDIDINDPRPEEVQGQIEVDARTVMKKRDLVITTRPYPLESWRHGDDAVYYRKNNNDDRHYITHFARLTARFTRINLYKNASQRQVQSVRPLGGSFRSILEIARTIVSQRSSYIFLDVFCGAGGASAGARAAGYTIMGGVDIDATKIESFKANFPSSQHYCMDVSEFIQRFAEQHKGQIDHVHMSPPCQYFSPAHTREGRHDDKNTAAIFSVGMLIKAIEPRIVTLEETAGLMNRHLDYFKSLVAQIHDSGYDVQWRRENLAEFGLPQQSRPRLLMVAVKHGATMPSWPAPTHGEAGSGLRTLVSIDQAIRGIPRGDSLSTHEPARNMPVADRSRGLRSCMTTSGPDANYDQHRQFTIREAACLQGFPMRHQFAGSKTEIRVQIGNAFPPVAAKALFLACIGVLKSRPDEEPAACLGGRNVIDLTSDDENTSPKKKRCLPVTPHRGNASSSQLMRGHDQDHFHISPPHRPESAPLDRTRTKRTGAKLSDAIIIGYD</sequence>
<dbReference type="PANTHER" id="PTHR10629">
    <property type="entry name" value="CYTOSINE-SPECIFIC METHYLTRANSFERASE"/>
    <property type="match status" value="1"/>
</dbReference>
<dbReference type="GO" id="GO:0005634">
    <property type="term" value="C:nucleus"/>
    <property type="evidence" value="ECO:0007669"/>
    <property type="project" value="TreeGrafter"/>
</dbReference>
<dbReference type="EC" id="2.1.1.37" evidence="1"/>
<dbReference type="RefSeq" id="XP_033595755.1">
    <property type="nucleotide sequence ID" value="XM_033739811.1"/>
</dbReference>
<evidence type="ECO:0000313" key="7">
    <source>
        <dbReference type="EMBL" id="KAF2753304.1"/>
    </source>
</evidence>
<dbReference type="InterPro" id="IPR001525">
    <property type="entry name" value="C5_MeTfrase"/>
</dbReference>
<reference evidence="7" key="1">
    <citation type="journal article" date="2020" name="Stud. Mycol.">
        <title>101 Dothideomycetes genomes: a test case for predicting lifestyles and emergence of pathogens.</title>
        <authorList>
            <person name="Haridas S."/>
            <person name="Albert R."/>
            <person name="Binder M."/>
            <person name="Bloem J."/>
            <person name="Labutti K."/>
            <person name="Salamov A."/>
            <person name="Andreopoulos B."/>
            <person name="Baker S."/>
            <person name="Barry K."/>
            <person name="Bills G."/>
            <person name="Bluhm B."/>
            <person name="Cannon C."/>
            <person name="Castanera R."/>
            <person name="Culley D."/>
            <person name="Daum C."/>
            <person name="Ezra D."/>
            <person name="Gonzalez J."/>
            <person name="Henrissat B."/>
            <person name="Kuo A."/>
            <person name="Liang C."/>
            <person name="Lipzen A."/>
            <person name="Lutzoni F."/>
            <person name="Magnuson J."/>
            <person name="Mondo S."/>
            <person name="Nolan M."/>
            <person name="Ohm R."/>
            <person name="Pangilinan J."/>
            <person name="Park H.-J."/>
            <person name="Ramirez L."/>
            <person name="Alfaro M."/>
            <person name="Sun H."/>
            <person name="Tritt A."/>
            <person name="Yoshinaga Y."/>
            <person name="Zwiers L.-H."/>
            <person name="Turgeon B."/>
            <person name="Goodwin S."/>
            <person name="Spatafora J."/>
            <person name="Crous P."/>
            <person name="Grigoriev I."/>
        </authorList>
    </citation>
    <scope>NUCLEOTIDE SEQUENCE</scope>
    <source>
        <strain evidence="7">CBS 121739</strain>
    </source>
</reference>
<dbReference type="GO" id="GO:0003886">
    <property type="term" value="F:DNA (cytosine-5-)-methyltransferase activity"/>
    <property type="evidence" value="ECO:0007669"/>
    <property type="project" value="UniProtKB-EC"/>
</dbReference>
<dbReference type="GeneID" id="54480865"/>
<feature type="region of interest" description="Disordered" evidence="6">
    <location>
        <begin position="466"/>
        <end position="488"/>
    </location>
</feature>
<keyword evidence="4 5" id="KW-0949">S-adenosyl-L-methionine</keyword>
<dbReference type="GO" id="GO:0003677">
    <property type="term" value="F:DNA binding"/>
    <property type="evidence" value="ECO:0007669"/>
    <property type="project" value="TreeGrafter"/>
</dbReference>
<dbReference type="EMBL" id="ML996584">
    <property type="protein sequence ID" value="KAF2753304.1"/>
    <property type="molecule type" value="Genomic_DNA"/>
</dbReference>
<evidence type="ECO:0000313" key="8">
    <source>
        <dbReference type="Proteomes" id="UP000799437"/>
    </source>
</evidence>
<keyword evidence="2 5" id="KW-0489">Methyltransferase</keyword>
<dbReference type="Pfam" id="PF00145">
    <property type="entry name" value="DNA_methylase"/>
    <property type="match status" value="2"/>
</dbReference>
<keyword evidence="3 5" id="KW-0808">Transferase</keyword>
<proteinExistence type="inferred from homology"/>
<gene>
    <name evidence="7" type="ORF">EJ05DRAFT_210632</name>
</gene>